<dbReference type="Gene3D" id="1.25.40.10">
    <property type="entry name" value="Tetratricopeptide repeat domain"/>
    <property type="match status" value="1"/>
</dbReference>
<dbReference type="SUPFAM" id="SSF81901">
    <property type="entry name" value="HCP-like"/>
    <property type="match status" value="1"/>
</dbReference>
<evidence type="ECO:0000256" key="1">
    <source>
        <dbReference type="SAM" id="MobiDB-lite"/>
    </source>
</evidence>
<sequence>MPKPTELHQDAHRAYRDGQFRDAALLWLQASEAARELKDSAAWYQYRVWAADGFRCADEYARAMALLLEARLHEPPERPDYKAWVAQKVLLEITVNTHPARARLAEILEELEEMATRQNVPAGDIPLLEGWILRRQGRYTEALAAFERAWQRHDGRGFPKYALALWAAVCCLKLANPSAARDWLAASRKTGEDSQQRLVWEAMMALGLGLFTARNDEAGDGPPDDPTGAPSDPGSSVEISRATDRISRSARNDSGKARNDSGSDRNDRESDRNNRETVISTEGRDLEHEKKPFAHKIFRFAQRISPFGHKISRFARNDSGSGRNDSGSGGNDSGSSRKDDAQDSPARPSTRAETHPPRLPVLLRQLEDAAAGMQDHWTRDLLAGLGARVALLDPANGDPLARGHPARQLLTRRVSNRKDVHEQYSRRVLLVDFRLAALRFWAGMAPAEDLYYQRPQRLPESSPGVLTPTRGNEEEFRRRQQRALAACDRADGYGKWLDGLLECDWRQRQIRERRARIEEITSSIPG</sequence>
<reference evidence="2" key="1">
    <citation type="submission" date="2019-02" db="EMBL/GenBank/DDBJ databases">
        <authorList>
            <person name="Gruber-Vodicka R. H."/>
            <person name="Seah K. B. B."/>
        </authorList>
    </citation>
    <scope>NUCLEOTIDE SEQUENCE</scope>
    <source>
        <strain evidence="2">BECK_BZ131</strain>
    </source>
</reference>
<dbReference type="Pfam" id="PF14559">
    <property type="entry name" value="TPR_19"/>
    <property type="match status" value="1"/>
</dbReference>
<gene>
    <name evidence="2" type="ORF">BECKFW1821C_GA0114237_100667</name>
</gene>
<dbReference type="AlphaFoldDB" id="A0A450TD54"/>
<accession>A0A450TD54</accession>
<feature type="compositionally biased region" description="Low complexity" evidence="1">
    <location>
        <begin position="226"/>
        <end position="236"/>
    </location>
</feature>
<feature type="compositionally biased region" description="Basic and acidic residues" evidence="1">
    <location>
        <begin position="241"/>
        <end position="275"/>
    </location>
</feature>
<name>A0A450TD54_9GAMM</name>
<organism evidence="2">
    <name type="scientific">Candidatus Kentrum sp. FW</name>
    <dbReference type="NCBI Taxonomy" id="2126338"/>
    <lineage>
        <taxon>Bacteria</taxon>
        <taxon>Pseudomonadati</taxon>
        <taxon>Pseudomonadota</taxon>
        <taxon>Gammaproteobacteria</taxon>
        <taxon>Candidatus Kentrum</taxon>
    </lineage>
</organism>
<feature type="region of interest" description="Disordered" evidence="1">
    <location>
        <begin position="312"/>
        <end position="360"/>
    </location>
</feature>
<feature type="compositionally biased region" description="Low complexity" evidence="1">
    <location>
        <begin position="317"/>
        <end position="326"/>
    </location>
</feature>
<proteinExistence type="predicted"/>
<feature type="region of interest" description="Disordered" evidence="1">
    <location>
        <begin position="213"/>
        <end position="287"/>
    </location>
</feature>
<dbReference type="InterPro" id="IPR011990">
    <property type="entry name" value="TPR-like_helical_dom_sf"/>
</dbReference>
<evidence type="ECO:0000313" key="2">
    <source>
        <dbReference type="EMBL" id="VFJ64905.1"/>
    </source>
</evidence>
<dbReference type="EMBL" id="CAADFE010000006">
    <property type="protein sequence ID" value="VFJ64905.1"/>
    <property type="molecule type" value="Genomic_DNA"/>
</dbReference>
<protein>
    <submittedName>
        <fullName evidence="2">Tetratricopeptide repeat-containing protein</fullName>
    </submittedName>
</protein>